<gene>
    <name evidence="1" type="ORF">FRX94_05800</name>
</gene>
<keyword evidence="2" id="KW-1185">Reference proteome</keyword>
<evidence type="ECO:0000313" key="1">
    <source>
        <dbReference type="EMBL" id="TWT25640.1"/>
    </source>
</evidence>
<evidence type="ECO:0000313" key="2">
    <source>
        <dbReference type="Proteomes" id="UP000320791"/>
    </source>
</evidence>
<proteinExistence type="predicted"/>
<dbReference type="EMBL" id="VOHM01000010">
    <property type="protein sequence ID" value="TWT25640.1"/>
    <property type="molecule type" value="Genomic_DNA"/>
</dbReference>
<dbReference type="OrthoDB" id="4324184at2"/>
<name>A0A5C5UJW6_9CORY</name>
<dbReference type="InterPro" id="IPR046658">
    <property type="entry name" value="DUF6767"/>
</dbReference>
<dbReference type="RefSeq" id="WP_146324188.1">
    <property type="nucleotide sequence ID" value="NZ_BAABLR010000073.1"/>
</dbReference>
<comment type="caution">
    <text evidence="1">The sequence shown here is derived from an EMBL/GenBank/DDBJ whole genome shotgun (WGS) entry which is preliminary data.</text>
</comment>
<protein>
    <submittedName>
        <fullName evidence="1">Uncharacterized protein</fullName>
    </submittedName>
</protein>
<dbReference type="Proteomes" id="UP000320791">
    <property type="component" value="Unassembled WGS sequence"/>
</dbReference>
<reference evidence="1 2" key="1">
    <citation type="submission" date="2019-08" db="EMBL/GenBank/DDBJ databases">
        <authorList>
            <person name="Lei W."/>
        </authorList>
    </citation>
    <scope>NUCLEOTIDE SEQUENCE [LARGE SCALE GENOMIC DNA]</scope>
    <source>
        <strain evidence="1 2">CCUG 58627</strain>
    </source>
</reference>
<dbReference type="Pfam" id="PF20555">
    <property type="entry name" value="DUF6767"/>
    <property type="match status" value="1"/>
</dbReference>
<accession>A0A5C5UJW6</accession>
<dbReference type="AlphaFoldDB" id="A0A5C5UJW6"/>
<sequence>MVTPRTRRRRAPAPRCPIRAGEPCSLCVPGATGPQDCQLVALVREDPELLELQQEMMRKHRNR</sequence>
<organism evidence="1 2">
    <name type="scientific">Corynebacterium canis</name>
    <dbReference type="NCBI Taxonomy" id="679663"/>
    <lineage>
        <taxon>Bacteria</taxon>
        <taxon>Bacillati</taxon>
        <taxon>Actinomycetota</taxon>
        <taxon>Actinomycetes</taxon>
        <taxon>Mycobacteriales</taxon>
        <taxon>Corynebacteriaceae</taxon>
        <taxon>Corynebacterium</taxon>
    </lineage>
</organism>